<protein>
    <recommendedName>
        <fullName evidence="2 5">Elongation factor G</fullName>
    </recommendedName>
</protein>
<evidence type="ECO:0000313" key="7">
    <source>
        <dbReference type="EMBL" id="SHH87652.1"/>
    </source>
</evidence>
<dbReference type="GO" id="GO:0003746">
    <property type="term" value="F:translation elongation factor activity"/>
    <property type="evidence" value="ECO:0007669"/>
    <property type="project" value="UniProtKB-UniRule"/>
</dbReference>
<dbReference type="Pfam" id="PF22042">
    <property type="entry name" value="EF-G_D2"/>
    <property type="match status" value="1"/>
</dbReference>
<dbReference type="PANTHER" id="PTHR43261">
    <property type="entry name" value="TRANSLATION ELONGATION FACTOR G-RELATED"/>
    <property type="match status" value="1"/>
</dbReference>
<dbReference type="InterPro" id="IPR035649">
    <property type="entry name" value="EFG_V"/>
</dbReference>
<dbReference type="Gene3D" id="3.40.50.300">
    <property type="entry name" value="P-loop containing nucleotide triphosphate hydrolases"/>
    <property type="match status" value="1"/>
</dbReference>
<evidence type="ECO:0000256" key="5">
    <source>
        <dbReference type="NCBIfam" id="TIGR00484"/>
    </source>
</evidence>
<dbReference type="InterPro" id="IPR005517">
    <property type="entry name" value="Transl_elong_EFG/EF2_IV"/>
</dbReference>
<evidence type="ECO:0000256" key="2">
    <source>
        <dbReference type="ARBA" id="ARBA00017872"/>
    </source>
</evidence>
<dbReference type="InterPro" id="IPR035647">
    <property type="entry name" value="EFG_III/V"/>
</dbReference>
<dbReference type="SUPFAM" id="SSF52540">
    <property type="entry name" value="P-loop containing nucleoside triphosphate hydrolases"/>
    <property type="match status" value="1"/>
</dbReference>
<comment type="similarity">
    <text evidence="1">Belongs to the TRAFAC class translation factor GTPase superfamily. Classic translation factor GTPase family. EF-G/EF-2 subfamily.</text>
</comment>
<dbReference type="InterPro" id="IPR009000">
    <property type="entry name" value="Transl_B-barrel_sf"/>
</dbReference>
<dbReference type="InterPro" id="IPR053905">
    <property type="entry name" value="EF-G-like_DII"/>
</dbReference>
<dbReference type="SUPFAM" id="SSF54211">
    <property type="entry name" value="Ribosomal protein S5 domain 2-like"/>
    <property type="match status" value="1"/>
</dbReference>
<dbReference type="PROSITE" id="PS51722">
    <property type="entry name" value="G_TR_2"/>
    <property type="match status" value="1"/>
</dbReference>
<dbReference type="Gene3D" id="3.30.230.10">
    <property type="match status" value="1"/>
</dbReference>
<dbReference type="InterPro" id="IPR041095">
    <property type="entry name" value="EFG_II"/>
</dbReference>
<dbReference type="PANTHER" id="PTHR43261:SF6">
    <property type="entry name" value="ELONGATION FACTOR G-LIKE PROTEIN"/>
    <property type="match status" value="1"/>
</dbReference>
<dbReference type="CDD" id="cd04170">
    <property type="entry name" value="EF-G_bact"/>
    <property type="match status" value="1"/>
</dbReference>
<keyword evidence="4" id="KW-0342">GTP-binding</keyword>
<dbReference type="FunFam" id="3.40.50.300:FF:001994">
    <property type="entry name" value="Translation elongation factor G"/>
    <property type="match status" value="1"/>
</dbReference>
<dbReference type="InterPro" id="IPR005225">
    <property type="entry name" value="Small_GTP-bd"/>
</dbReference>
<dbReference type="InterPro" id="IPR047872">
    <property type="entry name" value="EFG_IV"/>
</dbReference>
<dbReference type="SUPFAM" id="SSF54980">
    <property type="entry name" value="EF-G C-terminal domain-like"/>
    <property type="match status" value="2"/>
</dbReference>
<keyword evidence="8" id="KW-1185">Reference proteome</keyword>
<keyword evidence="7" id="KW-0648">Protein biosynthesis</keyword>
<reference evidence="7 8" key="1">
    <citation type="submission" date="2016-11" db="EMBL/GenBank/DDBJ databases">
        <authorList>
            <person name="Jaros S."/>
            <person name="Januszkiewicz K."/>
            <person name="Wedrychowicz H."/>
        </authorList>
    </citation>
    <scope>NUCLEOTIDE SEQUENCE [LARGE SCALE GENOMIC DNA]</scope>
    <source>
        <strain evidence="7 8">DSM 8605</strain>
    </source>
</reference>
<dbReference type="OrthoDB" id="9804431at2"/>
<sequence>MKVYKTQNLRNVGLIGHSGSGKTTLTEAILFHTKMIDRFGKVEEENTVSDYDSEEKKRKISISASVAHCEWEDVKINFMDIPGYFDFVGEMMQGLRAVDLALITVSGVSGIKVGTEKSWEYVNENNMPRAFFINKLDRENSNFEKVLTQLKEAFGISVVPIQYPIGKENEFKGVVNVISKRARIFNPKTGEMEDNDIPEELMSKVEECRVMIMEAVAETDEVLLDKYFEEGELSDEEIYHGLIAGAAKGEVAPVTCGSALNGIGINTLLEDIVECFPSPKDSTPINAKDTISDKEIKVNIDEEKPFSAFVFKTIADPFVGKLSMFRVMTGSAKSDSIVHNVNKDKQEKVGTLYFLKGKNQIKTDKIVAGDIGAVAKLQYTMTGDTLADETCNIVYNNIVFPKPKMSMAVKPLSKGDEDKISSGLHKLLDEDPTFTISRDVENADTIISGVGATHLDVLASKLKNKFGAEVKLDFPRIPYRETIKKSADVQGKHKKQSGGHGQYGDVVITFEPRDDGEEDLLFVDKVVGGVVPRQYIPAVEKGLRESMKKGVLAGYPIIGIKATLHDGSYHPVDSSEMAFKVAASLAYKKGVKLAQPIILEPIMHVEVIVPDSYMGDIMGDINKKRGRVLGMEATKGTQMIIAEVPMAEMFKYATDLKSMTGARGNFDMEFARYEEVPQNILDKIIEESNVEE</sequence>
<keyword evidence="7" id="KW-0251">Elongation factor</keyword>
<name>A0A1M5WJP9_9CLOT</name>
<dbReference type="CDD" id="cd16262">
    <property type="entry name" value="EFG_III"/>
    <property type="match status" value="1"/>
</dbReference>
<dbReference type="FunFam" id="3.30.230.10:FF:000003">
    <property type="entry name" value="Elongation factor G"/>
    <property type="match status" value="1"/>
</dbReference>
<organism evidence="7 8">
    <name type="scientific">Clostridium grantii DSM 8605</name>
    <dbReference type="NCBI Taxonomy" id="1121316"/>
    <lineage>
        <taxon>Bacteria</taxon>
        <taxon>Bacillati</taxon>
        <taxon>Bacillota</taxon>
        <taxon>Clostridia</taxon>
        <taxon>Eubacteriales</taxon>
        <taxon>Clostridiaceae</taxon>
        <taxon>Clostridium</taxon>
    </lineage>
</organism>
<evidence type="ECO:0000256" key="3">
    <source>
        <dbReference type="ARBA" id="ARBA00022741"/>
    </source>
</evidence>
<gene>
    <name evidence="7" type="ORF">SAMN02745207_02933</name>
</gene>
<dbReference type="GO" id="GO:0003924">
    <property type="term" value="F:GTPase activity"/>
    <property type="evidence" value="ECO:0007669"/>
    <property type="project" value="InterPro"/>
</dbReference>
<dbReference type="SUPFAM" id="SSF50447">
    <property type="entry name" value="Translation proteins"/>
    <property type="match status" value="1"/>
</dbReference>
<feature type="domain" description="Tr-type G" evidence="6">
    <location>
        <begin position="7"/>
        <end position="280"/>
    </location>
</feature>
<dbReference type="Gene3D" id="3.30.70.870">
    <property type="entry name" value="Elongation Factor G (Translational Gtpase), domain 3"/>
    <property type="match status" value="1"/>
</dbReference>
<dbReference type="STRING" id="1121316.SAMN02745207_02933"/>
<dbReference type="InterPro" id="IPR027417">
    <property type="entry name" value="P-loop_NTPase"/>
</dbReference>
<accession>A0A1M5WJP9</accession>
<evidence type="ECO:0000313" key="8">
    <source>
        <dbReference type="Proteomes" id="UP000184447"/>
    </source>
</evidence>
<dbReference type="NCBIfam" id="TIGR00484">
    <property type="entry name" value="EF-G"/>
    <property type="match status" value="1"/>
</dbReference>
<dbReference type="GO" id="GO:0005525">
    <property type="term" value="F:GTP binding"/>
    <property type="evidence" value="ECO:0007669"/>
    <property type="project" value="UniProtKB-UniRule"/>
</dbReference>
<dbReference type="InterPro" id="IPR000795">
    <property type="entry name" value="T_Tr_GTP-bd_dom"/>
</dbReference>
<dbReference type="Gene3D" id="3.30.70.240">
    <property type="match status" value="1"/>
</dbReference>
<dbReference type="SMART" id="SM00889">
    <property type="entry name" value="EFG_IV"/>
    <property type="match status" value="1"/>
</dbReference>
<evidence type="ECO:0000259" key="6">
    <source>
        <dbReference type="PROSITE" id="PS51722"/>
    </source>
</evidence>
<dbReference type="CDD" id="cd03713">
    <property type="entry name" value="EFG_mtEFG_C"/>
    <property type="match status" value="1"/>
</dbReference>
<dbReference type="RefSeq" id="WP_073339158.1">
    <property type="nucleotide sequence ID" value="NZ_FQXM01000018.1"/>
</dbReference>
<dbReference type="InterPro" id="IPR004540">
    <property type="entry name" value="Transl_elong_EFG/EF2"/>
</dbReference>
<dbReference type="Pfam" id="PF00009">
    <property type="entry name" value="GTP_EFTU"/>
    <property type="match status" value="1"/>
</dbReference>
<dbReference type="Proteomes" id="UP000184447">
    <property type="component" value="Unassembled WGS sequence"/>
</dbReference>
<dbReference type="Pfam" id="PF00679">
    <property type="entry name" value="EFG_C"/>
    <property type="match status" value="1"/>
</dbReference>
<dbReference type="CDD" id="cd04088">
    <property type="entry name" value="EFG_mtEFG_II"/>
    <property type="match status" value="1"/>
</dbReference>
<dbReference type="Pfam" id="PF14492">
    <property type="entry name" value="EFG_III"/>
    <property type="match status" value="1"/>
</dbReference>
<dbReference type="GO" id="GO:0032790">
    <property type="term" value="P:ribosome disassembly"/>
    <property type="evidence" value="ECO:0007669"/>
    <property type="project" value="TreeGrafter"/>
</dbReference>
<dbReference type="EMBL" id="FQXM01000018">
    <property type="protein sequence ID" value="SHH87652.1"/>
    <property type="molecule type" value="Genomic_DNA"/>
</dbReference>
<dbReference type="SMART" id="SM00838">
    <property type="entry name" value="EFG_C"/>
    <property type="match status" value="1"/>
</dbReference>
<dbReference type="NCBIfam" id="NF009891">
    <property type="entry name" value="PRK13351.1-1"/>
    <property type="match status" value="1"/>
</dbReference>
<dbReference type="PRINTS" id="PR00315">
    <property type="entry name" value="ELONGATNFCT"/>
</dbReference>
<proteinExistence type="inferred from homology"/>
<dbReference type="NCBIfam" id="NF009379">
    <property type="entry name" value="PRK12740.1-3"/>
    <property type="match status" value="1"/>
</dbReference>
<dbReference type="Gene3D" id="2.40.30.10">
    <property type="entry name" value="Translation factors"/>
    <property type="match status" value="1"/>
</dbReference>
<dbReference type="CDD" id="cd01434">
    <property type="entry name" value="EFG_mtEFG1_IV"/>
    <property type="match status" value="1"/>
</dbReference>
<keyword evidence="3" id="KW-0547">Nucleotide-binding</keyword>
<dbReference type="InterPro" id="IPR000640">
    <property type="entry name" value="EFG_V-like"/>
</dbReference>
<evidence type="ECO:0000256" key="4">
    <source>
        <dbReference type="ARBA" id="ARBA00023134"/>
    </source>
</evidence>
<dbReference type="FunFam" id="3.30.70.240:FF:000001">
    <property type="entry name" value="Elongation factor G"/>
    <property type="match status" value="1"/>
</dbReference>
<evidence type="ECO:0000256" key="1">
    <source>
        <dbReference type="ARBA" id="ARBA00005870"/>
    </source>
</evidence>
<dbReference type="Pfam" id="PF03764">
    <property type="entry name" value="EFG_IV"/>
    <property type="match status" value="1"/>
</dbReference>
<dbReference type="NCBIfam" id="NF009381">
    <property type="entry name" value="PRK12740.1-5"/>
    <property type="match status" value="1"/>
</dbReference>
<dbReference type="InterPro" id="IPR020568">
    <property type="entry name" value="Ribosomal_Su5_D2-typ_SF"/>
</dbReference>
<dbReference type="InterPro" id="IPR014721">
    <property type="entry name" value="Ribsml_uS5_D2-typ_fold_subgr"/>
</dbReference>
<dbReference type="AlphaFoldDB" id="A0A1M5WJP9"/>
<dbReference type="InterPro" id="IPR009022">
    <property type="entry name" value="EFG_III"/>
</dbReference>
<dbReference type="NCBIfam" id="TIGR00231">
    <property type="entry name" value="small_GTP"/>
    <property type="match status" value="1"/>
</dbReference>